<keyword evidence="5" id="KW-1185">Reference proteome</keyword>
<evidence type="ECO:0000313" key="4">
    <source>
        <dbReference type="EMBL" id="GAQ78314.1"/>
    </source>
</evidence>
<dbReference type="GO" id="GO:0005634">
    <property type="term" value="C:nucleus"/>
    <property type="evidence" value="ECO:0000318"/>
    <property type="project" value="GO_Central"/>
</dbReference>
<feature type="compositionally biased region" description="Polar residues" evidence="1">
    <location>
        <begin position="174"/>
        <end position="186"/>
    </location>
</feature>
<feature type="region of interest" description="Disordered" evidence="1">
    <location>
        <begin position="743"/>
        <end position="791"/>
    </location>
</feature>
<evidence type="ECO:0000256" key="1">
    <source>
        <dbReference type="SAM" id="MobiDB-lite"/>
    </source>
</evidence>
<dbReference type="InterPro" id="IPR017930">
    <property type="entry name" value="Myb_dom"/>
</dbReference>
<feature type="region of interest" description="Disordered" evidence="1">
    <location>
        <begin position="520"/>
        <end position="568"/>
    </location>
</feature>
<dbReference type="PROSITE" id="PS51294">
    <property type="entry name" value="HTH_MYB"/>
    <property type="match status" value="2"/>
</dbReference>
<dbReference type="GO" id="GO:0000981">
    <property type="term" value="F:DNA-binding transcription factor activity, RNA polymerase II-specific"/>
    <property type="evidence" value="ECO:0000318"/>
    <property type="project" value="GO_Central"/>
</dbReference>
<dbReference type="OrthoDB" id="2143914at2759"/>
<reference evidence="4 5" key="1">
    <citation type="journal article" date="2014" name="Nat. Commun.">
        <title>Klebsormidium flaccidum genome reveals primary factors for plant terrestrial adaptation.</title>
        <authorList>
            <person name="Hori K."/>
            <person name="Maruyama F."/>
            <person name="Fujisawa T."/>
            <person name="Togashi T."/>
            <person name="Yamamoto N."/>
            <person name="Seo M."/>
            <person name="Sato S."/>
            <person name="Yamada T."/>
            <person name="Mori H."/>
            <person name="Tajima N."/>
            <person name="Moriyama T."/>
            <person name="Ikeuchi M."/>
            <person name="Watanabe M."/>
            <person name="Wada H."/>
            <person name="Kobayashi K."/>
            <person name="Saito M."/>
            <person name="Masuda T."/>
            <person name="Sasaki-Sekimoto Y."/>
            <person name="Mashiguchi K."/>
            <person name="Awai K."/>
            <person name="Shimojima M."/>
            <person name="Masuda S."/>
            <person name="Iwai M."/>
            <person name="Nobusawa T."/>
            <person name="Narise T."/>
            <person name="Kondo S."/>
            <person name="Saito H."/>
            <person name="Sato R."/>
            <person name="Murakawa M."/>
            <person name="Ihara Y."/>
            <person name="Oshima-Yamada Y."/>
            <person name="Ohtaka K."/>
            <person name="Satoh M."/>
            <person name="Sonobe K."/>
            <person name="Ishii M."/>
            <person name="Ohtani R."/>
            <person name="Kanamori-Sato M."/>
            <person name="Honoki R."/>
            <person name="Miyazaki D."/>
            <person name="Mochizuki H."/>
            <person name="Umetsu J."/>
            <person name="Higashi K."/>
            <person name="Shibata D."/>
            <person name="Kamiya Y."/>
            <person name="Sato N."/>
            <person name="Nakamura Y."/>
            <person name="Tabata S."/>
            <person name="Ida S."/>
            <person name="Kurokawa K."/>
            <person name="Ohta H."/>
        </authorList>
    </citation>
    <scope>NUCLEOTIDE SEQUENCE [LARGE SCALE GENOMIC DNA]</scope>
    <source>
        <strain evidence="4 5">NIES-2285</strain>
    </source>
</reference>
<feature type="domain" description="HTH myb-type" evidence="3">
    <location>
        <begin position="90"/>
        <end position="140"/>
    </location>
</feature>
<gene>
    <name evidence="4" type="ORF">KFL_000110100</name>
</gene>
<dbReference type="EMBL" id="DF236960">
    <property type="protein sequence ID" value="GAQ78314.1"/>
    <property type="molecule type" value="Genomic_DNA"/>
</dbReference>
<name>A0A1Y1HIJ9_KLENI</name>
<dbReference type="CDD" id="cd00167">
    <property type="entry name" value="SANT"/>
    <property type="match status" value="2"/>
</dbReference>
<accession>A0A1Y1HIJ9</accession>
<dbReference type="STRING" id="105231.A0A1Y1HIJ9"/>
<feature type="region of interest" description="Disordered" evidence="1">
    <location>
        <begin position="122"/>
        <end position="146"/>
    </location>
</feature>
<feature type="domain" description="Myb-like" evidence="2">
    <location>
        <begin position="86"/>
        <end position="136"/>
    </location>
</feature>
<dbReference type="InterPro" id="IPR050560">
    <property type="entry name" value="MYB_TF"/>
</dbReference>
<dbReference type="AlphaFoldDB" id="A0A1Y1HIJ9"/>
<feature type="domain" description="HTH myb-type" evidence="3">
    <location>
        <begin position="34"/>
        <end position="89"/>
    </location>
</feature>
<sequence length="925" mass="97063">MAAEGVTVSELTGNAGEASQYSQQGGGGKAARRSPPAKRPSWTQEEDEVLTDFVGKHGLGEWAAAAQVLPGRTKKQCRNRWYNALVSASKQAPWTKEEEAQLEQLHRQYGDKWTTIAKHMPDSTRSEVKNHWSRMNPGKRDASPPAASLLRQYGLEIDGERIVSIAPEFRGGSSEPTDGTSPTTSEGGHKPGTLAGERPSRRLLPGSTTILRGLGEKRVDSYGSLGGDRSSNLGANLGADVISPRGVESAGLAQQGTSASPVPAFLAADVTLPSKRFPLDPLPRLGGRQLGPKSPPKTASENSPRSSATAGSQNASSFEESLSAGDEMGGSGANRGSAERPEGSTFDWVKEWVALSQKHGTAGRETRAGGVSRMRGGPLTTEELSNNPLASFSESPGLAGLGQEGPVGGILGAFQLDFSGGQAARCGGLPSHSRGISPNPSEHQTAFSDPIETVPLGRSGLFAPPLFRRTSVPAPRAHIAPSLRRYASIDLPCVASSVEESPFPGLGAFNLSDLTISGEARKRKPQSWGGGSGDEKRFRSPKGANRTESFKGAESFEGADAHVGAGPEIQRPLAETLEAMREMYGRDLRGHIAWGRETEESVHTPGAKSKFGFAGGNQFSLGQGFASPGFAQSPGGRAFESYNSARLSPGLGAGGHNRAEKGDAKMPRGGNPSPPRGGGNSSDYATAKLTTLVTEHLNVLLEAQALQLEKAGVDQPSEMSPEDLRQLHRAHLQMKAAVHFLSTLTGDHPPGPGTEGNVLRKGSPAEPHHSRSYSDCSPGGASIAQGTRHVAQREPHVGGQFGAEIGLEVGDGRDPLRGASWDGEPVERSDGGGVFKGRFRGEGWGPLDVDQLEAAAPPHSRGHNGAQGMDWQLDTSAPAVGEGSEAPQARALEEVTATVYDPSSVAGCQLPSWSTWGHNFSEASP</sequence>
<evidence type="ECO:0000313" key="5">
    <source>
        <dbReference type="Proteomes" id="UP000054558"/>
    </source>
</evidence>
<dbReference type="InterPro" id="IPR009057">
    <property type="entry name" value="Homeodomain-like_sf"/>
</dbReference>
<dbReference type="InterPro" id="IPR001005">
    <property type="entry name" value="SANT/Myb"/>
</dbReference>
<evidence type="ECO:0000259" key="3">
    <source>
        <dbReference type="PROSITE" id="PS51294"/>
    </source>
</evidence>
<evidence type="ECO:0000259" key="2">
    <source>
        <dbReference type="PROSITE" id="PS50090"/>
    </source>
</evidence>
<feature type="region of interest" description="Disordered" evidence="1">
    <location>
        <begin position="1"/>
        <end position="47"/>
    </location>
</feature>
<dbReference type="Proteomes" id="UP000054558">
    <property type="component" value="Unassembled WGS sequence"/>
</dbReference>
<feature type="domain" description="Myb-like" evidence="2">
    <location>
        <begin position="34"/>
        <end position="85"/>
    </location>
</feature>
<feature type="region of interest" description="Disordered" evidence="1">
    <location>
        <begin position="641"/>
        <end position="684"/>
    </location>
</feature>
<dbReference type="PANTHER" id="PTHR45614">
    <property type="entry name" value="MYB PROTEIN-RELATED"/>
    <property type="match status" value="1"/>
</dbReference>
<dbReference type="GO" id="GO:0006355">
    <property type="term" value="P:regulation of DNA-templated transcription"/>
    <property type="evidence" value="ECO:0000318"/>
    <property type="project" value="GO_Central"/>
</dbReference>
<proteinExistence type="predicted"/>
<feature type="compositionally biased region" description="Polar residues" evidence="1">
    <location>
        <begin position="9"/>
        <end position="23"/>
    </location>
</feature>
<feature type="compositionally biased region" description="Basic and acidic residues" evidence="1">
    <location>
        <begin position="657"/>
        <end position="666"/>
    </location>
</feature>
<protein>
    <submittedName>
        <fullName evidence="4">SANT/Myb domain containing protein</fullName>
    </submittedName>
</protein>
<organism evidence="4 5">
    <name type="scientific">Klebsormidium nitens</name>
    <name type="common">Green alga</name>
    <name type="synonym">Ulothrix nitens</name>
    <dbReference type="NCBI Taxonomy" id="105231"/>
    <lineage>
        <taxon>Eukaryota</taxon>
        <taxon>Viridiplantae</taxon>
        <taxon>Streptophyta</taxon>
        <taxon>Klebsormidiophyceae</taxon>
        <taxon>Klebsormidiales</taxon>
        <taxon>Klebsormidiaceae</taxon>
        <taxon>Klebsormidium</taxon>
    </lineage>
</organism>
<feature type="region of interest" description="Disordered" evidence="1">
    <location>
        <begin position="357"/>
        <end position="388"/>
    </location>
</feature>
<feature type="region of interest" description="Disordered" evidence="1">
    <location>
        <begin position="166"/>
        <end position="205"/>
    </location>
</feature>
<dbReference type="PROSITE" id="PS50090">
    <property type="entry name" value="MYB_LIKE"/>
    <property type="match status" value="2"/>
</dbReference>
<dbReference type="Gene3D" id="1.10.10.60">
    <property type="entry name" value="Homeodomain-like"/>
    <property type="match status" value="2"/>
</dbReference>
<dbReference type="SUPFAM" id="SSF46689">
    <property type="entry name" value="Homeodomain-like"/>
    <property type="match status" value="1"/>
</dbReference>
<feature type="region of interest" description="Disordered" evidence="1">
    <location>
        <begin position="804"/>
        <end position="834"/>
    </location>
</feature>
<feature type="region of interest" description="Disordered" evidence="1">
    <location>
        <begin position="277"/>
        <end position="343"/>
    </location>
</feature>
<dbReference type="PANTHER" id="PTHR45614:SF150">
    <property type="entry name" value="MYB-LIKE DNA-BINDING DOMAIN CONTAINING PROTEIN, EXPRESSED"/>
    <property type="match status" value="1"/>
</dbReference>
<feature type="compositionally biased region" description="Polar residues" evidence="1">
    <location>
        <begin position="297"/>
        <end position="320"/>
    </location>
</feature>
<dbReference type="Pfam" id="PF00249">
    <property type="entry name" value="Myb_DNA-binding"/>
    <property type="match status" value="2"/>
</dbReference>
<dbReference type="GO" id="GO:0000978">
    <property type="term" value="F:RNA polymerase II cis-regulatory region sequence-specific DNA binding"/>
    <property type="evidence" value="ECO:0000318"/>
    <property type="project" value="GO_Central"/>
</dbReference>
<dbReference type="SMART" id="SM00717">
    <property type="entry name" value="SANT"/>
    <property type="match status" value="2"/>
</dbReference>